<keyword evidence="3" id="KW-1185">Reference proteome</keyword>
<sequence>MRYILAVLLYLLGAQGAMASDCSKAPFCETRAYFTDWLAACRPGEPRYCSINTYVHNQAAPAGIDYQLRVARPAPDAGLHISLIAVERFATTSKEMIFDIPGEANLVVAPEKLSTPDSINEYMVKDPAIVAELVDAMKKGYTLAIRFTDEEGNPASAHFSLMGFTLALSFIDEEAGVTPPARQARSEAN</sequence>
<evidence type="ECO:0000313" key="2">
    <source>
        <dbReference type="EMBL" id="GAK45975.1"/>
    </source>
</evidence>
<evidence type="ECO:0000256" key="1">
    <source>
        <dbReference type="SAM" id="SignalP"/>
    </source>
</evidence>
<dbReference type="InterPro" id="IPR038696">
    <property type="entry name" value="IalB_sf"/>
</dbReference>
<reference evidence="2 3" key="1">
    <citation type="submission" date="2014-07" db="EMBL/GenBank/DDBJ databases">
        <title>Tepidicaulis marinum gen. nov., sp. nov., a novel marine bacterium denitrifying nitrate to nitrous oxide strictly under microaerobic conditions.</title>
        <authorList>
            <person name="Takeuchi M."/>
            <person name="Yamagishi T."/>
            <person name="Kamagata Y."/>
            <person name="Oshima K."/>
            <person name="Hattori M."/>
            <person name="Katayama T."/>
            <person name="Hanada S."/>
            <person name="Tamaki H."/>
            <person name="Marumo K."/>
            <person name="Maeda H."/>
            <person name="Nedachi M."/>
            <person name="Iwasaki W."/>
            <person name="Suwa Y."/>
            <person name="Sakata S."/>
        </authorList>
    </citation>
    <scope>NUCLEOTIDE SEQUENCE [LARGE SCALE GENOMIC DNA]</scope>
    <source>
        <strain evidence="2 3">MA2</strain>
    </source>
</reference>
<keyword evidence="1" id="KW-0732">Signal</keyword>
<evidence type="ECO:0000313" key="3">
    <source>
        <dbReference type="Proteomes" id="UP000028702"/>
    </source>
</evidence>
<proteinExistence type="predicted"/>
<protein>
    <submittedName>
        <fullName evidence="2">Uncharacterized protein</fullName>
    </submittedName>
</protein>
<organism evidence="2 3">
    <name type="scientific">Tepidicaulis marinus</name>
    <dbReference type="NCBI Taxonomy" id="1333998"/>
    <lineage>
        <taxon>Bacteria</taxon>
        <taxon>Pseudomonadati</taxon>
        <taxon>Pseudomonadota</taxon>
        <taxon>Alphaproteobacteria</taxon>
        <taxon>Hyphomicrobiales</taxon>
        <taxon>Parvibaculaceae</taxon>
        <taxon>Tepidicaulis</taxon>
    </lineage>
</organism>
<dbReference type="RefSeq" id="WP_045447961.1">
    <property type="nucleotide sequence ID" value="NZ_BBIO01000013.1"/>
</dbReference>
<gene>
    <name evidence="2" type="ORF">M2A_2474</name>
</gene>
<dbReference type="Proteomes" id="UP000028702">
    <property type="component" value="Unassembled WGS sequence"/>
</dbReference>
<feature type="signal peptide" evidence="1">
    <location>
        <begin position="1"/>
        <end position="19"/>
    </location>
</feature>
<dbReference type="EMBL" id="BBIO01000013">
    <property type="protein sequence ID" value="GAK45975.1"/>
    <property type="molecule type" value="Genomic_DNA"/>
</dbReference>
<name>A0A081BD57_9HYPH</name>
<dbReference type="Gene3D" id="2.60.40.1880">
    <property type="entry name" value="Invasion associated locus B (IalB) protein"/>
    <property type="match status" value="1"/>
</dbReference>
<dbReference type="STRING" id="1333998.M2A_2474"/>
<comment type="caution">
    <text evidence="2">The sequence shown here is derived from an EMBL/GenBank/DDBJ whole genome shotgun (WGS) entry which is preliminary data.</text>
</comment>
<feature type="chain" id="PRO_5001754983" evidence="1">
    <location>
        <begin position="20"/>
        <end position="189"/>
    </location>
</feature>
<dbReference type="AlphaFoldDB" id="A0A081BD57"/>
<accession>A0A081BD57</accession>